<keyword evidence="4 8" id="KW-0418">Kinase</keyword>
<dbReference type="InterPro" id="IPR000719">
    <property type="entry name" value="Prot_kinase_dom"/>
</dbReference>
<evidence type="ECO:0000313" key="8">
    <source>
        <dbReference type="EMBL" id="KAG9263841.1"/>
    </source>
</evidence>
<feature type="domain" description="Protein kinase" evidence="7">
    <location>
        <begin position="17"/>
        <end position="268"/>
    </location>
</feature>
<dbReference type="InterPro" id="IPR008271">
    <property type="entry name" value="Ser/Thr_kinase_AS"/>
</dbReference>
<dbReference type="InterPro" id="IPR011009">
    <property type="entry name" value="Kinase-like_dom_sf"/>
</dbReference>
<evidence type="ECO:0000313" key="10">
    <source>
        <dbReference type="Proteomes" id="UP000694621"/>
    </source>
</evidence>
<dbReference type="PANTHER" id="PTHR24345:SF91">
    <property type="entry name" value="SERINE_THREONINE-PROTEIN KINASE PLK4"/>
    <property type="match status" value="1"/>
</dbReference>
<name>A0A8B9JKU2_ASTMX</name>
<evidence type="ECO:0000259" key="7">
    <source>
        <dbReference type="PROSITE" id="PS50011"/>
    </source>
</evidence>
<dbReference type="Pfam" id="PF00069">
    <property type="entry name" value="Pkinase"/>
    <property type="match status" value="1"/>
</dbReference>
<accession>A0A8B9JKU2</accession>
<evidence type="ECO:0000256" key="1">
    <source>
        <dbReference type="ARBA" id="ARBA00022527"/>
    </source>
</evidence>
<reference evidence="9" key="2">
    <citation type="submission" date="2025-05" db="UniProtKB">
        <authorList>
            <consortium name="Ensembl"/>
        </authorList>
    </citation>
    <scope>IDENTIFICATION</scope>
</reference>
<evidence type="ECO:0000256" key="3">
    <source>
        <dbReference type="ARBA" id="ARBA00022741"/>
    </source>
</evidence>
<dbReference type="EMBL" id="JAICCE010000019">
    <property type="protein sequence ID" value="KAG9263841.1"/>
    <property type="molecule type" value="Genomic_DNA"/>
</dbReference>
<evidence type="ECO:0000256" key="6">
    <source>
        <dbReference type="SAM" id="MobiDB-lite"/>
    </source>
</evidence>
<keyword evidence="3" id="KW-0547">Nucleotide-binding</keyword>
<dbReference type="GO" id="GO:0005634">
    <property type="term" value="C:nucleus"/>
    <property type="evidence" value="ECO:0007669"/>
    <property type="project" value="TreeGrafter"/>
</dbReference>
<evidence type="ECO:0000313" key="9">
    <source>
        <dbReference type="Ensembl" id="ENSAMXP00005023088.1"/>
    </source>
</evidence>
<dbReference type="SUPFAM" id="SSF56112">
    <property type="entry name" value="Protein kinase-like (PK-like)"/>
    <property type="match status" value="1"/>
</dbReference>
<feature type="region of interest" description="Disordered" evidence="6">
    <location>
        <begin position="292"/>
        <end position="330"/>
    </location>
</feature>
<dbReference type="Gene3D" id="1.10.510.10">
    <property type="entry name" value="Transferase(Phosphotransferase) domain 1"/>
    <property type="match status" value="1"/>
</dbReference>
<dbReference type="PROSITE" id="PS00108">
    <property type="entry name" value="PROTEIN_KINASE_ST"/>
    <property type="match status" value="1"/>
</dbReference>
<dbReference type="PANTHER" id="PTHR24345">
    <property type="entry name" value="SERINE/THREONINE-PROTEIN KINASE PLK"/>
    <property type="match status" value="1"/>
</dbReference>
<evidence type="ECO:0000256" key="5">
    <source>
        <dbReference type="ARBA" id="ARBA00022840"/>
    </source>
</evidence>
<evidence type="ECO:0000313" key="11">
    <source>
        <dbReference type="Proteomes" id="UP000752171"/>
    </source>
</evidence>
<proteinExistence type="predicted"/>
<dbReference type="GO" id="GO:0004674">
    <property type="term" value="F:protein serine/threonine kinase activity"/>
    <property type="evidence" value="ECO:0007669"/>
    <property type="project" value="UniProtKB-KW"/>
</dbReference>
<dbReference type="OrthoDB" id="541276at2759"/>
<dbReference type="Proteomes" id="UP000752171">
    <property type="component" value="Unassembled WGS sequence"/>
</dbReference>
<reference evidence="8 11" key="1">
    <citation type="submission" date="2021-07" db="EMBL/GenBank/DDBJ databases">
        <authorList>
            <person name="Imarazene B."/>
            <person name="Zahm M."/>
            <person name="Klopp C."/>
            <person name="Cabau C."/>
            <person name="Beille S."/>
            <person name="Jouanno E."/>
            <person name="Castinel A."/>
            <person name="Lluch J."/>
            <person name="Gil L."/>
            <person name="Kuchtly C."/>
            <person name="Lopez Roques C."/>
            <person name="Donnadieu C."/>
            <person name="Parrinello H."/>
            <person name="Journot L."/>
            <person name="Du K."/>
            <person name="Schartl M."/>
            <person name="Retaux S."/>
            <person name="Guiguen Y."/>
        </authorList>
    </citation>
    <scope>NUCLEOTIDE SEQUENCE [LARGE SCALE GENOMIC DNA]</scope>
    <source>
        <strain evidence="8">Pach_M1</strain>
        <tissue evidence="8">Testis</tissue>
    </source>
</reference>
<evidence type="ECO:0000256" key="2">
    <source>
        <dbReference type="ARBA" id="ARBA00022679"/>
    </source>
</evidence>
<dbReference type="Ensembl" id="ENSAMXT00005025510.1">
    <property type="protein sequence ID" value="ENSAMXP00005023088.1"/>
    <property type="gene ID" value="ENSAMXG00005011895.1"/>
</dbReference>
<organism evidence="9 10">
    <name type="scientific">Astyanax mexicanus</name>
    <name type="common">Blind cave fish</name>
    <name type="synonym">Astyanax fasciatus mexicanus</name>
    <dbReference type="NCBI Taxonomy" id="7994"/>
    <lineage>
        <taxon>Eukaryota</taxon>
        <taxon>Metazoa</taxon>
        <taxon>Chordata</taxon>
        <taxon>Craniata</taxon>
        <taxon>Vertebrata</taxon>
        <taxon>Euteleostomi</taxon>
        <taxon>Actinopterygii</taxon>
        <taxon>Neopterygii</taxon>
        <taxon>Teleostei</taxon>
        <taxon>Ostariophysi</taxon>
        <taxon>Characiformes</taxon>
        <taxon>Characoidei</taxon>
        <taxon>Acestrorhamphidae</taxon>
        <taxon>Acestrorhamphinae</taxon>
        <taxon>Astyanax</taxon>
    </lineage>
</organism>
<dbReference type="FunFam" id="1.10.510.10:FF:000571">
    <property type="entry name" value="Maternal embryonic leucine zipper kinase"/>
    <property type="match status" value="1"/>
</dbReference>
<sequence length="374" mass="43108">MGTNSIDTNEVLEMLGFKVLCELRRGSFGCVKLAESDRHLRNVAIKVIDLKQIPSCFAAKHLPNELAILRTVKHPHIIEMLNLFEMPNREVYIVMEAAPTDLLTMVLEFGRIPVRQASIWFYQLLSAVDYLHQNDIAHRDLKLNNVLLAWNGEIKLTDFGFGCFSKGYPDLRSSLCGNKHYSAPEMHSKNYDAKKNDVWSLGVIFYGMIIGELPFMRSTLEDLIKFQRISFTYSDHVEEPCRAFISYMLQGDPSTRPSVKEVLQHPFLESAQERCLGRFVVVPVLELDFTSQTEEKKEEKEDEEKEEEKKKDEDEEKEEEKKKDEDEEEVISGCCPFCAAFKKKAKAYVAAPIIRAARKIRKRMKKIFGRDDPV</sequence>
<protein>
    <submittedName>
        <fullName evidence="9">Testis specific serine kinase 6</fullName>
    </submittedName>
    <submittedName>
        <fullName evidence="8">Testis-specific serine/threonine-protein kinase 6-like</fullName>
    </submittedName>
</protein>
<keyword evidence="1" id="KW-0723">Serine/threonine-protein kinase</keyword>
<gene>
    <name evidence="8" type="primary">TSSK6</name>
    <name evidence="8" type="ORF">AMEX_G21985</name>
</gene>
<keyword evidence="5" id="KW-0067">ATP-binding</keyword>
<dbReference type="PROSITE" id="PS50011">
    <property type="entry name" value="PROTEIN_KINASE_DOM"/>
    <property type="match status" value="1"/>
</dbReference>
<dbReference type="AlphaFoldDB" id="A0A8B9JKU2"/>
<dbReference type="GO" id="GO:0005524">
    <property type="term" value="F:ATP binding"/>
    <property type="evidence" value="ECO:0007669"/>
    <property type="project" value="UniProtKB-KW"/>
</dbReference>
<dbReference type="Proteomes" id="UP000694621">
    <property type="component" value="Unplaced"/>
</dbReference>
<keyword evidence="2" id="KW-0808">Transferase</keyword>
<evidence type="ECO:0000256" key="4">
    <source>
        <dbReference type="ARBA" id="ARBA00022777"/>
    </source>
</evidence>
<dbReference type="SMART" id="SM00220">
    <property type="entry name" value="S_TKc"/>
    <property type="match status" value="1"/>
</dbReference>